<comment type="caution">
    <text evidence="2">The sequence shown here is derived from an EMBL/GenBank/DDBJ whole genome shotgun (WGS) entry which is preliminary data.</text>
</comment>
<evidence type="ECO:0000313" key="3">
    <source>
        <dbReference type="Proteomes" id="UP001595955"/>
    </source>
</evidence>
<dbReference type="Proteomes" id="UP001595955">
    <property type="component" value="Unassembled WGS sequence"/>
</dbReference>
<dbReference type="SMART" id="SM00245">
    <property type="entry name" value="TSPc"/>
    <property type="match status" value="1"/>
</dbReference>
<keyword evidence="3" id="KW-1185">Reference proteome</keyword>
<dbReference type="EMBL" id="JBHSGF010000001">
    <property type="protein sequence ID" value="MFC4553865.1"/>
    <property type="molecule type" value="Genomic_DNA"/>
</dbReference>
<dbReference type="Pfam" id="PF03572">
    <property type="entry name" value="Peptidase_S41"/>
    <property type="match status" value="1"/>
</dbReference>
<dbReference type="InterPro" id="IPR005151">
    <property type="entry name" value="Tail-specific_protease"/>
</dbReference>
<dbReference type="InterPro" id="IPR029045">
    <property type="entry name" value="ClpP/crotonase-like_dom_sf"/>
</dbReference>
<organism evidence="2 3">
    <name type="scientific">Georgenia faecalis</name>
    <dbReference type="NCBI Taxonomy" id="2483799"/>
    <lineage>
        <taxon>Bacteria</taxon>
        <taxon>Bacillati</taxon>
        <taxon>Actinomycetota</taxon>
        <taxon>Actinomycetes</taxon>
        <taxon>Micrococcales</taxon>
        <taxon>Bogoriellaceae</taxon>
        <taxon>Georgenia</taxon>
    </lineage>
</organism>
<accession>A0ABV9D567</accession>
<dbReference type="SUPFAM" id="SSF52096">
    <property type="entry name" value="ClpP/crotonase"/>
    <property type="match status" value="1"/>
</dbReference>
<protein>
    <submittedName>
        <fullName evidence="2">S41 family peptidase</fullName>
    </submittedName>
</protein>
<reference evidence="3" key="1">
    <citation type="journal article" date="2019" name="Int. J. Syst. Evol. Microbiol.">
        <title>The Global Catalogue of Microorganisms (GCM) 10K type strain sequencing project: providing services to taxonomists for standard genome sequencing and annotation.</title>
        <authorList>
            <consortium name="The Broad Institute Genomics Platform"/>
            <consortium name="The Broad Institute Genome Sequencing Center for Infectious Disease"/>
            <person name="Wu L."/>
            <person name="Ma J."/>
        </authorList>
    </citation>
    <scope>NUCLEOTIDE SEQUENCE [LARGE SCALE GENOMIC DNA]</scope>
    <source>
        <strain evidence="3">JCM 3369</strain>
    </source>
</reference>
<dbReference type="Gene3D" id="3.90.226.10">
    <property type="entry name" value="2-enoyl-CoA Hydratase, Chain A, domain 1"/>
    <property type="match status" value="1"/>
</dbReference>
<evidence type="ECO:0000259" key="1">
    <source>
        <dbReference type="SMART" id="SM00245"/>
    </source>
</evidence>
<gene>
    <name evidence="2" type="ORF">ACFO3F_01270</name>
</gene>
<dbReference type="RefSeq" id="WP_164471281.1">
    <property type="nucleotide sequence ID" value="NZ_CP033325.1"/>
</dbReference>
<feature type="domain" description="Tail specific protease" evidence="1">
    <location>
        <begin position="261"/>
        <end position="448"/>
    </location>
</feature>
<name>A0ABV9D567_9MICO</name>
<sequence>MGLAGVRADAPFVLAFEDVPAATPLLPLVRAERAELAAVLGAEVRFGTAADPWEQRWVARVDPAAPVARLEWDGRTRELTSVLPTPGEFGVGLHLLHSLAHAADDVVEHRPCRTSAEAFDRIRDEVANVYPSFALRGLDWEAITARHAHVRDLTGEAFERGAQAWVAELGDAHTHLFRSDVARWHPPYLARMADNGARLLHVPADTAAARAGVGPGWVVDVEDPADWLRRTGASPQHRDMIAARRFLAMAAPARRFTARGPGGRTVAWTEERAARAALERTPDGFRLHTFTRAVVAEIDAVLAELRGRPRVTIDLRGNVGGDVLAAMELRTRFLRGRTHLGAVRFSDGRGGLAGPVALHADPHPEPWAGEVRILIDAMTYSASEDFVLGLQGLDHVRVEGEPSGGGSGRPHVRRVTDTLDLSVSTALTFDRTGRCIEYHGLPVDGPASG</sequence>
<proteinExistence type="predicted"/>
<evidence type="ECO:0000313" key="2">
    <source>
        <dbReference type="EMBL" id="MFC4553865.1"/>
    </source>
</evidence>